<accession>A0ABS8WWU0</accession>
<feature type="non-terminal residue" evidence="1">
    <location>
        <position position="115"/>
    </location>
</feature>
<name>A0ABS8WWU0_DATST</name>
<keyword evidence="2" id="KW-1185">Reference proteome</keyword>
<evidence type="ECO:0000313" key="1">
    <source>
        <dbReference type="EMBL" id="MCE3216676.1"/>
    </source>
</evidence>
<feature type="non-terminal residue" evidence="1">
    <location>
        <position position="1"/>
    </location>
</feature>
<comment type="caution">
    <text evidence="1">The sequence shown here is derived from an EMBL/GenBank/DDBJ whole genome shotgun (WGS) entry which is preliminary data.</text>
</comment>
<dbReference type="Proteomes" id="UP000823775">
    <property type="component" value="Unassembled WGS sequence"/>
</dbReference>
<protein>
    <submittedName>
        <fullName evidence="1">Uncharacterized protein</fullName>
    </submittedName>
</protein>
<gene>
    <name evidence="1" type="ORF">HAX54_007506</name>
</gene>
<proteinExistence type="predicted"/>
<dbReference type="EMBL" id="JACEIK010013842">
    <property type="protein sequence ID" value="MCE3216676.1"/>
    <property type="molecule type" value="Genomic_DNA"/>
</dbReference>
<organism evidence="1 2">
    <name type="scientific">Datura stramonium</name>
    <name type="common">Jimsonweed</name>
    <name type="synonym">Common thornapple</name>
    <dbReference type="NCBI Taxonomy" id="4076"/>
    <lineage>
        <taxon>Eukaryota</taxon>
        <taxon>Viridiplantae</taxon>
        <taxon>Streptophyta</taxon>
        <taxon>Embryophyta</taxon>
        <taxon>Tracheophyta</taxon>
        <taxon>Spermatophyta</taxon>
        <taxon>Magnoliopsida</taxon>
        <taxon>eudicotyledons</taxon>
        <taxon>Gunneridae</taxon>
        <taxon>Pentapetalae</taxon>
        <taxon>asterids</taxon>
        <taxon>lamiids</taxon>
        <taxon>Solanales</taxon>
        <taxon>Solanaceae</taxon>
        <taxon>Solanoideae</taxon>
        <taxon>Datureae</taxon>
        <taxon>Datura</taxon>
    </lineage>
</organism>
<reference evidence="1 2" key="1">
    <citation type="journal article" date="2021" name="BMC Genomics">
        <title>Datura genome reveals duplications of psychoactive alkaloid biosynthetic genes and high mutation rate following tissue culture.</title>
        <authorList>
            <person name="Rajewski A."/>
            <person name="Carter-House D."/>
            <person name="Stajich J."/>
            <person name="Litt A."/>
        </authorList>
    </citation>
    <scope>NUCLEOTIDE SEQUENCE [LARGE SCALE GENOMIC DNA]</scope>
    <source>
        <strain evidence="1">AR-01</strain>
    </source>
</reference>
<sequence length="115" mass="12537">SLLSKENPPLIGSLASSLPSQESPTSIVPLTSLFPLIEGELGESDDSPSPTSLVTIDLETLIIDIRNRYTSQEFVPKYSSLSDYTPALLRIMHTGSLEQTRWNSTIPKPPAPKSK</sequence>
<evidence type="ECO:0000313" key="2">
    <source>
        <dbReference type="Proteomes" id="UP000823775"/>
    </source>
</evidence>